<evidence type="ECO:0000256" key="1">
    <source>
        <dbReference type="ARBA" id="ARBA00022723"/>
    </source>
</evidence>
<dbReference type="SUPFAM" id="SSF56601">
    <property type="entry name" value="beta-lactamase/transpeptidase-like"/>
    <property type="match status" value="1"/>
</dbReference>
<reference evidence="8" key="1">
    <citation type="submission" date="2023-08" db="EMBL/GenBank/DDBJ databases">
        <authorList>
            <person name="Chen Y."/>
            <person name="Shah S."/>
            <person name="Dougan E. K."/>
            <person name="Thang M."/>
            <person name="Chan C."/>
        </authorList>
    </citation>
    <scope>NUCLEOTIDE SEQUENCE</scope>
</reference>
<dbReference type="Gene3D" id="3.30.40.10">
    <property type="entry name" value="Zinc/RING finger domain, C3HC4 (zinc finger)"/>
    <property type="match status" value="1"/>
</dbReference>
<dbReference type="Pfam" id="PF03109">
    <property type="entry name" value="ABC1"/>
    <property type="match status" value="1"/>
</dbReference>
<dbReference type="InterPro" id="IPR012338">
    <property type="entry name" value="Beta-lactam/transpept-like"/>
</dbReference>
<comment type="caution">
    <text evidence="8">The sequence shown here is derived from an EMBL/GenBank/DDBJ whole genome shotgun (WGS) entry which is preliminary data.</text>
</comment>
<feature type="transmembrane region" description="Helical" evidence="6">
    <location>
        <begin position="462"/>
        <end position="482"/>
    </location>
</feature>
<dbReference type="InterPro" id="IPR051130">
    <property type="entry name" value="Mito_struct-func_regulator"/>
</dbReference>
<evidence type="ECO:0000256" key="4">
    <source>
        <dbReference type="PROSITE-ProRule" id="PRU00091"/>
    </source>
</evidence>
<keyword evidence="9" id="KW-1185">Reference proteome</keyword>
<dbReference type="InterPro" id="IPR011009">
    <property type="entry name" value="Kinase-like_dom_sf"/>
</dbReference>
<feature type="transmembrane region" description="Helical" evidence="6">
    <location>
        <begin position="394"/>
        <end position="417"/>
    </location>
</feature>
<feature type="region of interest" description="Disordered" evidence="5">
    <location>
        <begin position="1175"/>
        <end position="1195"/>
    </location>
</feature>
<dbReference type="InterPro" id="IPR011011">
    <property type="entry name" value="Znf_FYVE_PHD"/>
</dbReference>
<evidence type="ECO:0000256" key="3">
    <source>
        <dbReference type="ARBA" id="ARBA00022833"/>
    </source>
</evidence>
<sequence>MSASWSGPSAGPAHVRTLAASLTPAEAERFIKRCAACVDEELRSDSRRPSSTSQVAAVIKGEGSNRPLAFVAEYWQLEDAKLAGEVRETTASEASSTAARVEVSDISVLMDLAAGRLSPLVALARRRVKVSGEVSVARPLAPLLRSAAAKAAAELTEGRAGSERSTQSFMSWMPNDASLSCTLCGRAWLPLMRQRHHCRACGSLVCGQCSVCTSGRSSRRCLRCQVGTVPQWNDSLNASTLSSACMTPAMSMASMPGSFAAHATRTPELNLPAEPPGSDVEGLLHAQIQAILAPQIGSPIQASPPSEREQRLWDRVMAAEKRLLQEPERGFFSLAMLVLQRCLGLATRYALLCCAFFLGALERTSFFSDWMLIFGSAMLIALLLSFFRPVRLMLSAAVMVMLLWLSAFRTVPAGILAMCVSLPDWHTSAVLSAARQYPGLSLACVLAVVLVTYVRKLQSYRYFWRLAEIYVTAAFPIALYFACKSTQKAFKLSDQWATEWMYDPADRMVAPFLSNRFAALGGLFVKAGQWLANMAATPVVWTEHLKKLQDCAPRDQEPYVRKLLEAEFGEDFREIFQDFDFEPVASASIAQVHKATMKETGQQVAVKLQHEGVEPMMLLDLRGLRRVLAVSCWLGGRDWDDIKSMTEGWMNEMVHELDFHREVENLREVRKGLKEAGVEAVVPQELEGHVSRRAFIMDFCEGFRFTDLDLLALWGVDRKGLSERAVHAVASQLLEIGVFNSDPHGGNLLCQIQGSSAVPVLLDFGNCIRLPEEQRLLYCRLLVALSDVSMTSVVEATKKLGIVNSQSETHPARDMEYMMMVFRDTGNRKNQIAGLKSFRDLRKSQSKADLEALDEETKKNKKAAKAQTRRYPKKMPEEAVLFMRMMLLVRGLCSQLDAELPFLQLFQEHARRALVCRFPPLKRALRALPDEEHAGRSRASGSQAAAAVRQLIAQCVVQRPGLGVQVCVYAGDTCVVDECGGVLGSVDPRPMTRSTRIPLADLARLPWLLALHAAAKKGKVHYSERLMSFRLESACASTCSLADALAHRALSQNDARETFITSPVTELGDSGQMLKRLAASLAPEPSSSSRYLPWGTGYAAAAAIRQLSNAPVVDALEESLPGFRAAQELCLGPSTGEDWATLSSGLFADLRSLASGASPGGGSIFMGPVLGKAVDKGKAQSREEKPGQTGEKRQSLARSVFEDAGGLLADVGLANIAAKWSAEVCPDLSCAASARSLATVLAAACPVKDARPVHGREEGPASGGSMSFLFSQLAPPLRAWDERGLQLMGDAPSNAALGLTSCGGLLGCAVQWPGSKPITAVVLCNELSMAAVPSQMVAKVAESLRLPRPQSLP</sequence>
<evidence type="ECO:0000313" key="8">
    <source>
        <dbReference type="EMBL" id="CAJ1401799.1"/>
    </source>
</evidence>
<feature type="domain" description="FYVE-type" evidence="7">
    <location>
        <begin position="175"/>
        <end position="210"/>
    </location>
</feature>
<proteinExistence type="predicted"/>
<dbReference type="PROSITE" id="PS50178">
    <property type="entry name" value="ZF_FYVE"/>
    <property type="match status" value="1"/>
</dbReference>
<keyword evidence="6" id="KW-0472">Membrane</keyword>
<keyword evidence="6" id="KW-0812">Transmembrane</keyword>
<keyword evidence="2 4" id="KW-0863">Zinc-finger</keyword>
<dbReference type="CDD" id="cd05121">
    <property type="entry name" value="ABC1_ADCK3-like"/>
    <property type="match status" value="1"/>
</dbReference>
<dbReference type="PANTHER" id="PTHR43173:SF3">
    <property type="entry name" value="ABC1 FAMILY PROTEIN"/>
    <property type="match status" value="1"/>
</dbReference>
<feature type="transmembrane region" description="Helical" evidence="6">
    <location>
        <begin position="437"/>
        <end position="455"/>
    </location>
</feature>
<dbReference type="PANTHER" id="PTHR43173">
    <property type="entry name" value="ABC1 FAMILY PROTEIN"/>
    <property type="match status" value="1"/>
</dbReference>
<keyword evidence="1" id="KW-0479">Metal-binding</keyword>
<dbReference type="Proteomes" id="UP001178507">
    <property type="component" value="Unassembled WGS sequence"/>
</dbReference>
<dbReference type="SUPFAM" id="SSF57903">
    <property type="entry name" value="FYVE/PHD zinc finger"/>
    <property type="match status" value="1"/>
</dbReference>
<feature type="compositionally biased region" description="Basic and acidic residues" evidence="5">
    <location>
        <begin position="1175"/>
        <end position="1194"/>
    </location>
</feature>
<dbReference type="GO" id="GO:0008270">
    <property type="term" value="F:zinc ion binding"/>
    <property type="evidence" value="ECO:0007669"/>
    <property type="project" value="UniProtKB-KW"/>
</dbReference>
<evidence type="ECO:0000256" key="5">
    <source>
        <dbReference type="SAM" id="MobiDB-lite"/>
    </source>
</evidence>
<evidence type="ECO:0000256" key="2">
    <source>
        <dbReference type="ARBA" id="ARBA00022771"/>
    </source>
</evidence>
<dbReference type="Gene3D" id="3.40.710.10">
    <property type="entry name" value="DD-peptidase/beta-lactamase superfamily"/>
    <property type="match status" value="1"/>
</dbReference>
<dbReference type="InterPro" id="IPR004147">
    <property type="entry name" value="ABC1_dom"/>
</dbReference>
<dbReference type="InterPro" id="IPR000306">
    <property type="entry name" value="Znf_FYVE"/>
</dbReference>
<evidence type="ECO:0000313" key="9">
    <source>
        <dbReference type="Proteomes" id="UP001178507"/>
    </source>
</evidence>
<organism evidence="8 9">
    <name type="scientific">Effrenium voratum</name>
    <dbReference type="NCBI Taxonomy" id="2562239"/>
    <lineage>
        <taxon>Eukaryota</taxon>
        <taxon>Sar</taxon>
        <taxon>Alveolata</taxon>
        <taxon>Dinophyceae</taxon>
        <taxon>Suessiales</taxon>
        <taxon>Symbiodiniaceae</taxon>
        <taxon>Effrenium</taxon>
    </lineage>
</organism>
<keyword evidence="6" id="KW-1133">Transmembrane helix</keyword>
<name>A0AA36JB34_9DINO</name>
<dbReference type="SUPFAM" id="SSF56112">
    <property type="entry name" value="Protein kinase-like (PK-like)"/>
    <property type="match status" value="1"/>
</dbReference>
<dbReference type="InterPro" id="IPR017455">
    <property type="entry name" value="Znf_FYVE-rel"/>
</dbReference>
<dbReference type="InterPro" id="IPR013083">
    <property type="entry name" value="Znf_RING/FYVE/PHD"/>
</dbReference>
<accession>A0AA36JB34</accession>
<dbReference type="EMBL" id="CAUJNA010003431">
    <property type="protein sequence ID" value="CAJ1401799.1"/>
    <property type="molecule type" value="Genomic_DNA"/>
</dbReference>
<protein>
    <recommendedName>
        <fullName evidence="7">FYVE-type domain-containing protein</fullName>
    </recommendedName>
</protein>
<keyword evidence="3" id="KW-0862">Zinc</keyword>
<evidence type="ECO:0000256" key="6">
    <source>
        <dbReference type="SAM" id="Phobius"/>
    </source>
</evidence>
<dbReference type="Pfam" id="PF01363">
    <property type="entry name" value="FYVE"/>
    <property type="match status" value="1"/>
</dbReference>
<feature type="transmembrane region" description="Helical" evidence="6">
    <location>
        <begin position="370"/>
        <end position="387"/>
    </location>
</feature>
<evidence type="ECO:0000259" key="7">
    <source>
        <dbReference type="PROSITE" id="PS50178"/>
    </source>
</evidence>
<gene>
    <name evidence="8" type="ORF">EVOR1521_LOCUS24875</name>
</gene>